<dbReference type="GO" id="GO:0016787">
    <property type="term" value="F:hydrolase activity"/>
    <property type="evidence" value="ECO:0007669"/>
    <property type="project" value="UniProtKB-KW"/>
</dbReference>
<evidence type="ECO:0000256" key="1">
    <source>
        <dbReference type="ARBA" id="ARBA00022729"/>
    </source>
</evidence>
<dbReference type="Pfam" id="PF01551">
    <property type="entry name" value="Peptidase_M23"/>
    <property type="match status" value="1"/>
</dbReference>
<keyword evidence="5" id="KW-1185">Reference proteome</keyword>
<accession>A0ABU1S9P4</accession>
<protein>
    <submittedName>
        <fullName evidence="4">Murein DD-endopeptidase MepM/ murein hydrolase activator NlpD</fullName>
    </submittedName>
</protein>
<dbReference type="PANTHER" id="PTHR44103:SF1">
    <property type="entry name" value="PROPROTEIN CONVERTASE P"/>
    <property type="match status" value="1"/>
</dbReference>
<dbReference type="Proteomes" id="UP001259347">
    <property type="component" value="Unassembled WGS sequence"/>
</dbReference>
<evidence type="ECO:0000259" key="3">
    <source>
        <dbReference type="Pfam" id="PF01551"/>
    </source>
</evidence>
<dbReference type="CDD" id="cd12797">
    <property type="entry name" value="M23_peptidase"/>
    <property type="match status" value="1"/>
</dbReference>
<dbReference type="EMBL" id="JAVDUM010000003">
    <property type="protein sequence ID" value="MDR6866316.1"/>
    <property type="molecule type" value="Genomic_DNA"/>
</dbReference>
<organism evidence="4 5">
    <name type="scientific">Microbacterium resistens</name>
    <dbReference type="NCBI Taxonomy" id="156977"/>
    <lineage>
        <taxon>Bacteria</taxon>
        <taxon>Bacillati</taxon>
        <taxon>Actinomycetota</taxon>
        <taxon>Actinomycetes</taxon>
        <taxon>Micrococcales</taxon>
        <taxon>Microbacteriaceae</taxon>
        <taxon>Microbacterium</taxon>
    </lineage>
</organism>
<dbReference type="Gene3D" id="2.130.10.130">
    <property type="entry name" value="Integrin alpha, N-terminal"/>
    <property type="match status" value="1"/>
</dbReference>
<feature type="chain" id="PRO_5046117535" evidence="2">
    <location>
        <begin position="38"/>
        <end position="430"/>
    </location>
</feature>
<feature type="signal peptide" evidence="2">
    <location>
        <begin position="1"/>
        <end position="37"/>
    </location>
</feature>
<name>A0ABU1S9P4_9MICO</name>
<gene>
    <name evidence="4" type="ORF">J2Y69_000908</name>
</gene>
<dbReference type="Pfam" id="PF13517">
    <property type="entry name" value="FG-GAP_3"/>
    <property type="match status" value="1"/>
</dbReference>
<keyword evidence="4" id="KW-0378">Hydrolase</keyword>
<dbReference type="Gene3D" id="2.70.70.10">
    <property type="entry name" value="Glucose Permease (Domain IIA)"/>
    <property type="match status" value="1"/>
</dbReference>
<dbReference type="InterPro" id="IPR013517">
    <property type="entry name" value="FG-GAP"/>
</dbReference>
<evidence type="ECO:0000313" key="5">
    <source>
        <dbReference type="Proteomes" id="UP001259347"/>
    </source>
</evidence>
<dbReference type="InterPro" id="IPR016047">
    <property type="entry name" value="M23ase_b-sheet_dom"/>
</dbReference>
<dbReference type="SUPFAM" id="SSF69318">
    <property type="entry name" value="Integrin alpha N-terminal domain"/>
    <property type="match status" value="1"/>
</dbReference>
<dbReference type="SUPFAM" id="SSF51261">
    <property type="entry name" value="Duplicated hybrid motif"/>
    <property type="match status" value="1"/>
</dbReference>
<evidence type="ECO:0000256" key="2">
    <source>
        <dbReference type="SAM" id="SignalP"/>
    </source>
</evidence>
<dbReference type="InterPro" id="IPR011055">
    <property type="entry name" value="Dup_hybrid_motif"/>
</dbReference>
<dbReference type="PANTHER" id="PTHR44103">
    <property type="entry name" value="PROPROTEIN CONVERTASE P"/>
    <property type="match status" value="1"/>
</dbReference>
<dbReference type="InterPro" id="IPR028994">
    <property type="entry name" value="Integrin_alpha_N"/>
</dbReference>
<evidence type="ECO:0000313" key="4">
    <source>
        <dbReference type="EMBL" id="MDR6866316.1"/>
    </source>
</evidence>
<reference evidence="4 5" key="1">
    <citation type="submission" date="2023-07" db="EMBL/GenBank/DDBJ databases">
        <title>Sorghum-associated microbial communities from plants grown in Nebraska, USA.</title>
        <authorList>
            <person name="Schachtman D."/>
        </authorList>
    </citation>
    <scope>NUCLEOTIDE SEQUENCE [LARGE SCALE GENOMIC DNA]</scope>
    <source>
        <strain evidence="4 5">2980</strain>
    </source>
</reference>
<sequence>MPSYRHRRRWRLGLVAGLTVALGATLSLGAAPTTAEAAYGSMIQPVTGWVSSVVGNRCPGADGHQGIDITGGSIHGAPIKAAYGGTVTIAGWYSGYGNAVEIVHPAGYETLYGHMVSAPNVSIGDTVGKGSVIGNVGNTGQSFGSHLHFEVHRYGENIAASLGYSCGLNVSQGAGIPYSFPGLGTVPFDVDQDGNSDLLAVRNDGYLAAFLGDGASFSGHLLGQGWDTTTMLAHGDYTSDGADDVVQIRSDGSYHFYEGNGGGTFTHRVTGSGWAGYGLLTGGSDFSGDGKADLVARATDGNLYLYPGNGQGGFQSPQLLSMNWTGINALIAGDFDQDGRGDLIGRASNGSLYLYRGSGPGALGAPTVLGPGWSGFTVIGGGDYNGDGRADLIGRRMSDQTLWLYPGNGAGAFGSPTQIGSGWGAFVLIV</sequence>
<dbReference type="RefSeq" id="WP_310018010.1">
    <property type="nucleotide sequence ID" value="NZ_JAVDUM010000003.1"/>
</dbReference>
<feature type="domain" description="M23ase beta-sheet core" evidence="3">
    <location>
        <begin position="63"/>
        <end position="158"/>
    </location>
</feature>
<comment type="caution">
    <text evidence="4">The sequence shown here is derived from an EMBL/GenBank/DDBJ whole genome shotgun (WGS) entry which is preliminary data.</text>
</comment>
<keyword evidence="1 2" id="KW-0732">Signal</keyword>
<proteinExistence type="predicted"/>